<keyword evidence="4 6" id="KW-1133">Transmembrane helix</keyword>
<dbReference type="EMBL" id="CP036426">
    <property type="protein sequence ID" value="QDV35410.1"/>
    <property type="molecule type" value="Genomic_DNA"/>
</dbReference>
<dbReference type="Pfam" id="PF03739">
    <property type="entry name" value="LptF_LptG"/>
    <property type="match status" value="1"/>
</dbReference>
<keyword evidence="5 6" id="KW-0472">Membrane</keyword>
<organism evidence="7 8">
    <name type="scientific">Tautonia plasticadhaerens</name>
    <dbReference type="NCBI Taxonomy" id="2527974"/>
    <lineage>
        <taxon>Bacteria</taxon>
        <taxon>Pseudomonadati</taxon>
        <taxon>Planctomycetota</taxon>
        <taxon>Planctomycetia</taxon>
        <taxon>Isosphaerales</taxon>
        <taxon>Isosphaeraceae</taxon>
        <taxon>Tautonia</taxon>
    </lineage>
</organism>
<dbReference type="GO" id="GO:0043190">
    <property type="term" value="C:ATP-binding cassette (ABC) transporter complex"/>
    <property type="evidence" value="ECO:0007669"/>
    <property type="project" value="TreeGrafter"/>
</dbReference>
<sequence length="392" mass="43841">MAQVAKAFSLALLMLTSIFVLVVVVAKAADVGLGPREIAMMLPLAVPSTLPYTAPVSLLFAVSVVYGRIASDNEVLAVKASGQGAMTMMLPSFLVGAILSGGLIFLSNDLIPRATHQTKVALLSNLEEHFYRILKKERSFDNPLWPFKIEVEDVEDKTLVGARFSHRNKSPEAESPFDLYIFAERAAIRFDKDEEKIVVGLEDAYVIGDHKRPDFVLIDKERLELPMPGNRDMVGTVQELTTGQIMDEQELCMTKSVEDRRRQSVAASLWIASGRPRLVNWGFVRQAFIDYDYFEHRYDKLETEKQMRVAIAFSPLFFVLLGTPVGIWRARGDFLTAFMVCFLPIITIYYPLTLFGVNLGKEGMVEPLLALWAGNLVLAVLCGLVLRPVLRH</sequence>
<evidence type="ECO:0000256" key="1">
    <source>
        <dbReference type="ARBA" id="ARBA00004651"/>
    </source>
</evidence>
<evidence type="ECO:0000313" key="7">
    <source>
        <dbReference type="EMBL" id="QDV35410.1"/>
    </source>
</evidence>
<evidence type="ECO:0000256" key="2">
    <source>
        <dbReference type="ARBA" id="ARBA00022475"/>
    </source>
</evidence>
<accession>A0A518H3K3</accession>
<dbReference type="GO" id="GO:0015920">
    <property type="term" value="P:lipopolysaccharide transport"/>
    <property type="evidence" value="ECO:0007669"/>
    <property type="project" value="TreeGrafter"/>
</dbReference>
<dbReference type="InterPro" id="IPR005495">
    <property type="entry name" value="LptG/LptF_permease"/>
</dbReference>
<keyword evidence="8" id="KW-1185">Reference proteome</keyword>
<dbReference type="AlphaFoldDB" id="A0A518H3K3"/>
<evidence type="ECO:0000256" key="3">
    <source>
        <dbReference type="ARBA" id="ARBA00022692"/>
    </source>
</evidence>
<feature type="transmembrane region" description="Helical" evidence="6">
    <location>
        <begin position="309"/>
        <end position="328"/>
    </location>
</feature>
<name>A0A518H3K3_9BACT</name>
<keyword evidence="2" id="KW-1003">Cell membrane</keyword>
<evidence type="ECO:0000313" key="8">
    <source>
        <dbReference type="Proteomes" id="UP000317835"/>
    </source>
</evidence>
<feature type="transmembrane region" description="Helical" evidence="6">
    <location>
        <begin position="369"/>
        <end position="390"/>
    </location>
</feature>
<comment type="subcellular location">
    <subcellularLocation>
        <location evidence="1">Cell membrane</location>
        <topology evidence="1">Multi-pass membrane protein</topology>
    </subcellularLocation>
</comment>
<proteinExistence type="predicted"/>
<keyword evidence="3 6" id="KW-0812">Transmembrane</keyword>
<protein>
    <submittedName>
        <fullName evidence="7">Putative permease YjgP/YjgQ family protein</fullName>
    </submittedName>
</protein>
<dbReference type="KEGG" id="tpla:ElP_33130"/>
<evidence type="ECO:0000256" key="5">
    <source>
        <dbReference type="ARBA" id="ARBA00023136"/>
    </source>
</evidence>
<dbReference type="PANTHER" id="PTHR33529:SF6">
    <property type="entry name" value="YJGP_YJGQ FAMILY PERMEASE"/>
    <property type="match status" value="1"/>
</dbReference>
<gene>
    <name evidence="7" type="ORF">ElP_33130</name>
</gene>
<feature type="transmembrane region" description="Helical" evidence="6">
    <location>
        <begin position="89"/>
        <end position="107"/>
    </location>
</feature>
<dbReference type="PANTHER" id="PTHR33529">
    <property type="entry name" value="SLR0882 PROTEIN-RELATED"/>
    <property type="match status" value="1"/>
</dbReference>
<reference evidence="7 8" key="1">
    <citation type="submission" date="2019-02" db="EMBL/GenBank/DDBJ databases">
        <title>Deep-cultivation of Planctomycetes and their phenomic and genomic characterization uncovers novel biology.</title>
        <authorList>
            <person name="Wiegand S."/>
            <person name="Jogler M."/>
            <person name="Boedeker C."/>
            <person name="Pinto D."/>
            <person name="Vollmers J."/>
            <person name="Rivas-Marin E."/>
            <person name="Kohn T."/>
            <person name="Peeters S.H."/>
            <person name="Heuer A."/>
            <person name="Rast P."/>
            <person name="Oberbeckmann S."/>
            <person name="Bunk B."/>
            <person name="Jeske O."/>
            <person name="Meyerdierks A."/>
            <person name="Storesund J.E."/>
            <person name="Kallscheuer N."/>
            <person name="Luecker S."/>
            <person name="Lage O.M."/>
            <person name="Pohl T."/>
            <person name="Merkel B.J."/>
            <person name="Hornburger P."/>
            <person name="Mueller R.-W."/>
            <person name="Bruemmer F."/>
            <person name="Labrenz M."/>
            <person name="Spormann A.M."/>
            <person name="Op den Camp H."/>
            <person name="Overmann J."/>
            <person name="Amann R."/>
            <person name="Jetten M.S.M."/>
            <person name="Mascher T."/>
            <person name="Medema M.H."/>
            <person name="Devos D.P."/>
            <person name="Kaster A.-K."/>
            <person name="Ovreas L."/>
            <person name="Rohde M."/>
            <person name="Galperin M.Y."/>
            <person name="Jogler C."/>
        </authorList>
    </citation>
    <scope>NUCLEOTIDE SEQUENCE [LARGE SCALE GENOMIC DNA]</scope>
    <source>
        <strain evidence="7 8">ElP</strain>
    </source>
</reference>
<evidence type="ECO:0000256" key="6">
    <source>
        <dbReference type="SAM" id="Phobius"/>
    </source>
</evidence>
<evidence type="ECO:0000256" key="4">
    <source>
        <dbReference type="ARBA" id="ARBA00022989"/>
    </source>
</evidence>
<dbReference type="Proteomes" id="UP000317835">
    <property type="component" value="Chromosome"/>
</dbReference>
<feature type="transmembrane region" description="Helical" evidence="6">
    <location>
        <begin position="52"/>
        <end position="69"/>
    </location>
</feature>
<feature type="transmembrane region" description="Helical" evidence="6">
    <location>
        <begin position="335"/>
        <end position="357"/>
    </location>
</feature>